<sequence length="166" mass="19861">MNGFSKPSFTIEQQISLLRERGLHIPDENRTKRYLSNIGYFRLSDLRNMCAHHSRVWNREFGSRPEIAKEVQAQWPIIAHTLPSPFQNSPEQTISPQRRLYMFVVVMQSLLNVVSPKSRWAERFIDLLDRYPHDSRWHMGFPEDWQSDPFWSRFATSPSKHKQYRE</sequence>
<evidence type="ECO:0000313" key="1">
    <source>
        <dbReference type="EMBL" id="MDM7858826.1"/>
    </source>
</evidence>
<keyword evidence="2" id="KW-1185">Reference proteome</keyword>
<evidence type="ECO:0000313" key="2">
    <source>
        <dbReference type="Proteomes" id="UP001241056"/>
    </source>
</evidence>
<accession>A0ABT7SRJ6</accession>
<dbReference type="Proteomes" id="UP001241056">
    <property type="component" value="Unassembled WGS sequence"/>
</dbReference>
<proteinExistence type="predicted"/>
<protein>
    <recommendedName>
        <fullName evidence="3">Abi-like</fullName>
    </recommendedName>
</protein>
<dbReference type="RefSeq" id="WP_289411676.1">
    <property type="nucleotide sequence ID" value="NZ_JAUCDY010000017.1"/>
</dbReference>
<comment type="caution">
    <text evidence="1">The sequence shown here is derived from an EMBL/GenBank/DDBJ whole genome shotgun (WGS) entry which is preliminary data.</text>
</comment>
<evidence type="ECO:0008006" key="3">
    <source>
        <dbReference type="Google" id="ProtNLM"/>
    </source>
</evidence>
<name>A0ABT7SRJ6_9GAMM</name>
<reference evidence="1 2" key="1">
    <citation type="submission" date="2023-06" db="EMBL/GenBank/DDBJ databases">
        <title>Thiopseudomonas sp. CY1220 draft genome sequence.</title>
        <authorList>
            <person name="Zhao G."/>
            <person name="An M."/>
        </authorList>
    </citation>
    <scope>NUCLEOTIDE SEQUENCE [LARGE SCALE GENOMIC DNA]</scope>
    <source>
        <strain evidence="1 2">CY1220</strain>
    </source>
</reference>
<dbReference type="EMBL" id="JAUCDY010000017">
    <property type="protein sequence ID" value="MDM7858826.1"/>
    <property type="molecule type" value="Genomic_DNA"/>
</dbReference>
<gene>
    <name evidence="1" type="ORF">QEZ41_11175</name>
</gene>
<organism evidence="1 2">
    <name type="scientific">Thiopseudomonas acetoxidans</name>
    <dbReference type="NCBI Taxonomy" id="3041622"/>
    <lineage>
        <taxon>Bacteria</taxon>
        <taxon>Pseudomonadati</taxon>
        <taxon>Pseudomonadota</taxon>
        <taxon>Gammaproteobacteria</taxon>
        <taxon>Pseudomonadales</taxon>
        <taxon>Pseudomonadaceae</taxon>
        <taxon>Thiopseudomonas</taxon>
    </lineage>
</organism>